<sequence>MPSRTHPRYIASFRSSPSVSLPRSTSATSPMGGNGMSVISPVSLIEIPMAPCLPPARVRVPSGRPEGYINHSLSRQDLAWGGMTLHHQGNSSLIIMSVTWGDFHPHPAEVWYIALADWIQGQMEAGNLRSGDRLPAQRELGELTGTSTELAGKAIAVLRDRGLVKTSVRGSFVA</sequence>
<evidence type="ECO:0000256" key="4">
    <source>
        <dbReference type="SAM" id="MobiDB-lite"/>
    </source>
</evidence>
<proteinExistence type="predicted"/>
<name>A0A6P2BQ81_9ACTN</name>
<evidence type="ECO:0000256" key="2">
    <source>
        <dbReference type="ARBA" id="ARBA00023125"/>
    </source>
</evidence>
<protein>
    <submittedName>
        <fullName evidence="6">GntR family transcriptional regulator</fullName>
    </submittedName>
</protein>
<dbReference type="OrthoDB" id="7989071at2"/>
<keyword evidence="3" id="KW-0804">Transcription</keyword>
<dbReference type="PROSITE" id="PS50949">
    <property type="entry name" value="HTH_GNTR"/>
    <property type="match status" value="1"/>
</dbReference>
<evidence type="ECO:0000256" key="1">
    <source>
        <dbReference type="ARBA" id="ARBA00023015"/>
    </source>
</evidence>
<evidence type="ECO:0000259" key="5">
    <source>
        <dbReference type="PROSITE" id="PS50949"/>
    </source>
</evidence>
<gene>
    <name evidence="6" type="ORF">EAS64_33815</name>
</gene>
<dbReference type="GO" id="GO:0003700">
    <property type="term" value="F:DNA-binding transcription factor activity"/>
    <property type="evidence" value="ECO:0007669"/>
    <property type="project" value="InterPro"/>
</dbReference>
<dbReference type="InterPro" id="IPR036388">
    <property type="entry name" value="WH-like_DNA-bd_sf"/>
</dbReference>
<accession>A0A6P2BQ81</accession>
<evidence type="ECO:0000313" key="6">
    <source>
        <dbReference type="EMBL" id="TVZ01259.1"/>
    </source>
</evidence>
<reference evidence="6 7" key="1">
    <citation type="submission" date="2018-11" db="EMBL/GenBank/DDBJ databases">
        <title>Trebonia kvetii gen.nov., sp.nov., a novel acidophilic actinobacterium, and proposal of the new actinobacterial family Treboniaceae fam. nov.</title>
        <authorList>
            <person name="Rapoport D."/>
            <person name="Sagova-Mareckova M."/>
            <person name="Sedlacek I."/>
            <person name="Provaznik J."/>
            <person name="Kralova S."/>
            <person name="Pavlinic D."/>
            <person name="Benes V."/>
            <person name="Kopecky J."/>
        </authorList>
    </citation>
    <scope>NUCLEOTIDE SEQUENCE [LARGE SCALE GENOMIC DNA]</scope>
    <source>
        <strain evidence="6 7">15Tr583</strain>
    </source>
</reference>
<comment type="caution">
    <text evidence="6">The sequence shown here is derived from an EMBL/GenBank/DDBJ whole genome shotgun (WGS) entry which is preliminary data.</text>
</comment>
<keyword evidence="2" id="KW-0238">DNA-binding</keyword>
<keyword evidence="7" id="KW-1185">Reference proteome</keyword>
<feature type="domain" description="HTH gntR-type" evidence="5">
    <location>
        <begin position="109"/>
        <end position="174"/>
    </location>
</feature>
<dbReference type="InterPro" id="IPR000524">
    <property type="entry name" value="Tscrpt_reg_HTH_GntR"/>
</dbReference>
<feature type="region of interest" description="Disordered" evidence="4">
    <location>
        <begin position="14"/>
        <end position="33"/>
    </location>
</feature>
<dbReference type="SUPFAM" id="SSF46785">
    <property type="entry name" value="Winged helix' DNA-binding domain"/>
    <property type="match status" value="1"/>
</dbReference>
<evidence type="ECO:0000256" key="3">
    <source>
        <dbReference type="ARBA" id="ARBA00023163"/>
    </source>
</evidence>
<evidence type="ECO:0000313" key="7">
    <source>
        <dbReference type="Proteomes" id="UP000460272"/>
    </source>
</evidence>
<dbReference type="Gene3D" id="1.10.10.10">
    <property type="entry name" value="Winged helix-like DNA-binding domain superfamily/Winged helix DNA-binding domain"/>
    <property type="match status" value="1"/>
</dbReference>
<dbReference type="AlphaFoldDB" id="A0A6P2BQ81"/>
<dbReference type="EMBL" id="RPFW01000007">
    <property type="protein sequence ID" value="TVZ01259.1"/>
    <property type="molecule type" value="Genomic_DNA"/>
</dbReference>
<organism evidence="6 7">
    <name type="scientific">Trebonia kvetii</name>
    <dbReference type="NCBI Taxonomy" id="2480626"/>
    <lineage>
        <taxon>Bacteria</taxon>
        <taxon>Bacillati</taxon>
        <taxon>Actinomycetota</taxon>
        <taxon>Actinomycetes</taxon>
        <taxon>Streptosporangiales</taxon>
        <taxon>Treboniaceae</taxon>
        <taxon>Trebonia</taxon>
    </lineage>
</organism>
<dbReference type="Proteomes" id="UP000460272">
    <property type="component" value="Unassembled WGS sequence"/>
</dbReference>
<dbReference type="GO" id="GO:0003677">
    <property type="term" value="F:DNA binding"/>
    <property type="evidence" value="ECO:0007669"/>
    <property type="project" value="UniProtKB-KW"/>
</dbReference>
<dbReference type="InterPro" id="IPR036390">
    <property type="entry name" value="WH_DNA-bd_sf"/>
</dbReference>
<keyword evidence="1" id="KW-0805">Transcription regulation</keyword>
<feature type="compositionally biased region" description="Low complexity" evidence="4">
    <location>
        <begin position="14"/>
        <end position="26"/>
    </location>
</feature>